<feature type="transmembrane region" description="Helical" evidence="6">
    <location>
        <begin position="308"/>
        <end position="329"/>
    </location>
</feature>
<feature type="transmembrane region" description="Helical" evidence="6">
    <location>
        <begin position="255"/>
        <end position="272"/>
    </location>
</feature>
<evidence type="ECO:0000256" key="1">
    <source>
        <dbReference type="ARBA" id="ARBA00004651"/>
    </source>
</evidence>
<feature type="transmembrane region" description="Helical" evidence="6">
    <location>
        <begin position="165"/>
        <end position="186"/>
    </location>
</feature>
<feature type="transmembrane region" description="Helical" evidence="6">
    <location>
        <begin position="376"/>
        <end position="393"/>
    </location>
</feature>
<accession>A0A5C5AAI0</accession>
<reference evidence="8 9" key="1">
    <citation type="submission" date="2019-06" db="EMBL/GenBank/DDBJ databases">
        <title>Biocontrol Bacillus strains from Vietnam.</title>
        <authorList>
            <person name="Borriss R."/>
            <person name="Lasch P."/>
            <person name="Thanh Tam L.T."/>
            <person name="Luong P.T."/>
            <person name="Phuong Thao L.T."/>
            <person name="Kim Chung L.T."/>
        </authorList>
    </citation>
    <scope>NUCLEOTIDE SEQUENCE [LARGE SCALE GENOMIC DNA]</scope>
    <source>
        <strain evidence="8 9">SN1</strain>
    </source>
</reference>
<evidence type="ECO:0000259" key="7">
    <source>
        <dbReference type="PROSITE" id="PS50850"/>
    </source>
</evidence>
<evidence type="ECO:0000256" key="6">
    <source>
        <dbReference type="SAM" id="Phobius"/>
    </source>
</evidence>
<dbReference type="Gene3D" id="1.20.1250.20">
    <property type="entry name" value="MFS general substrate transporter like domains"/>
    <property type="match status" value="1"/>
</dbReference>
<feature type="transmembrane region" description="Helical" evidence="6">
    <location>
        <begin position="284"/>
        <end position="302"/>
    </location>
</feature>
<evidence type="ECO:0000256" key="4">
    <source>
        <dbReference type="ARBA" id="ARBA00022989"/>
    </source>
</evidence>
<dbReference type="GO" id="GO:0022857">
    <property type="term" value="F:transmembrane transporter activity"/>
    <property type="evidence" value="ECO:0007669"/>
    <property type="project" value="InterPro"/>
</dbReference>
<feature type="transmembrane region" description="Helical" evidence="6">
    <location>
        <begin position="349"/>
        <end position="370"/>
    </location>
</feature>
<evidence type="ECO:0000256" key="3">
    <source>
        <dbReference type="ARBA" id="ARBA00022692"/>
    </source>
</evidence>
<evidence type="ECO:0000256" key="2">
    <source>
        <dbReference type="ARBA" id="ARBA00022448"/>
    </source>
</evidence>
<comment type="subcellular location">
    <subcellularLocation>
        <location evidence="1">Cell membrane</location>
        <topology evidence="1">Multi-pass membrane protein</topology>
    </subcellularLocation>
</comment>
<evidence type="ECO:0000256" key="5">
    <source>
        <dbReference type="ARBA" id="ARBA00023136"/>
    </source>
</evidence>
<dbReference type="PANTHER" id="PTHR42910">
    <property type="entry name" value="TRANSPORTER SCO4007-RELATED"/>
    <property type="match status" value="1"/>
</dbReference>
<keyword evidence="5 6" id="KW-0472">Membrane</keyword>
<dbReference type="Pfam" id="PF07690">
    <property type="entry name" value="MFS_1"/>
    <property type="match status" value="1"/>
</dbReference>
<sequence>MSNFKNKAIDKDISSGLIILLATACGIIVANLYYAQPLIGLISNEIGLSNSSAGLIVTLTQIGYVVGLLFLVPLGDIVENKKLILILLFLSAFALISMVFVKSATLLLIASFFIGLGSVAAQVLVPLVSYLSSENARGRVVGNVMSGLLLGIMLARPISSLVADMWGWNAIFALSAIVIIVLAFVLSKVLPTRKPKAKTNYIALLNSMWQLLRTTPILRRRAIYHACVFGAFSLFWTTVPLLLSSPAFHFSQTAIALYALVGITGAIAAPIGGRLADLGWTRPATGIALTVVIISLILPLFIQSSSPFGIAVLVIAAILLDMGVSANLVLSQRLIFSLSPEIRSRLNGLFMAIFFLGGAVGSFIGGWAYALGGWNLTLWIGIAFPTIALLYFAREK</sequence>
<feature type="transmembrane region" description="Helical" evidence="6">
    <location>
        <begin position="83"/>
        <end position="101"/>
    </location>
</feature>
<dbReference type="Proteomes" id="UP000312495">
    <property type="component" value="Unassembled WGS sequence"/>
</dbReference>
<dbReference type="InterPro" id="IPR011701">
    <property type="entry name" value="MFS"/>
</dbReference>
<feature type="transmembrane region" description="Helical" evidence="6">
    <location>
        <begin position="140"/>
        <end position="159"/>
    </location>
</feature>
<feature type="transmembrane region" description="Helical" evidence="6">
    <location>
        <begin position="107"/>
        <end position="128"/>
    </location>
</feature>
<keyword evidence="2" id="KW-0813">Transport</keyword>
<dbReference type="CDD" id="cd17324">
    <property type="entry name" value="MFS_NepI_like"/>
    <property type="match status" value="1"/>
</dbReference>
<dbReference type="RefSeq" id="WP_000064480.1">
    <property type="nucleotide sequence ID" value="NZ_CP049019.1"/>
</dbReference>
<feature type="transmembrane region" description="Helical" evidence="6">
    <location>
        <begin position="222"/>
        <end position="243"/>
    </location>
</feature>
<dbReference type="PROSITE" id="PS50850">
    <property type="entry name" value="MFS"/>
    <property type="match status" value="1"/>
</dbReference>
<protein>
    <submittedName>
        <fullName evidence="8">MFS transporter</fullName>
    </submittedName>
</protein>
<dbReference type="PANTHER" id="PTHR42910:SF1">
    <property type="entry name" value="MAJOR FACILITATOR SUPERFAMILY (MFS) PROFILE DOMAIN-CONTAINING PROTEIN"/>
    <property type="match status" value="1"/>
</dbReference>
<dbReference type="SUPFAM" id="SSF103473">
    <property type="entry name" value="MFS general substrate transporter"/>
    <property type="match status" value="1"/>
</dbReference>
<comment type="caution">
    <text evidence="8">The sequence shown here is derived from an EMBL/GenBank/DDBJ whole genome shotgun (WGS) entry which is preliminary data.</text>
</comment>
<gene>
    <name evidence="8" type="ORF">FHY71_06660</name>
</gene>
<feature type="domain" description="Major facilitator superfamily (MFS) profile" evidence="7">
    <location>
        <begin position="17"/>
        <end position="396"/>
    </location>
</feature>
<proteinExistence type="predicted"/>
<dbReference type="PROSITE" id="PS51257">
    <property type="entry name" value="PROKAR_LIPOPROTEIN"/>
    <property type="match status" value="1"/>
</dbReference>
<dbReference type="EMBL" id="VEPV01000002">
    <property type="protein sequence ID" value="TNP16176.1"/>
    <property type="molecule type" value="Genomic_DNA"/>
</dbReference>
<evidence type="ECO:0000313" key="8">
    <source>
        <dbReference type="EMBL" id="TNP16176.1"/>
    </source>
</evidence>
<dbReference type="InterPro" id="IPR020846">
    <property type="entry name" value="MFS_dom"/>
</dbReference>
<dbReference type="GO" id="GO:0005886">
    <property type="term" value="C:plasma membrane"/>
    <property type="evidence" value="ECO:0007669"/>
    <property type="project" value="UniProtKB-SubCell"/>
</dbReference>
<feature type="transmembrane region" description="Helical" evidence="6">
    <location>
        <begin position="12"/>
        <end position="33"/>
    </location>
</feature>
<organism evidence="8 9">
    <name type="scientific">Bacillus tropicus</name>
    <dbReference type="NCBI Taxonomy" id="2026188"/>
    <lineage>
        <taxon>Bacteria</taxon>
        <taxon>Bacillati</taxon>
        <taxon>Bacillota</taxon>
        <taxon>Bacilli</taxon>
        <taxon>Bacillales</taxon>
        <taxon>Bacillaceae</taxon>
        <taxon>Bacillus</taxon>
        <taxon>Bacillus cereus group</taxon>
    </lineage>
</organism>
<evidence type="ECO:0000313" key="9">
    <source>
        <dbReference type="Proteomes" id="UP000312495"/>
    </source>
</evidence>
<feature type="transmembrane region" description="Helical" evidence="6">
    <location>
        <begin position="53"/>
        <end position="71"/>
    </location>
</feature>
<dbReference type="InterPro" id="IPR036259">
    <property type="entry name" value="MFS_trans_sf"/>
</dbReference>
<keyword evidence="3 6" id="KW-0812">Transmembrane</keyword>
<keyword evidence="4 6" id="KW-1133">Transmembrane helix</keyword>
<dbReference type="AlphaFoldDB" id="A0A5C5AAI0"/>
<name>A0A5C5AAI0_9BACI</name>